<accession>A0A8D9FFF7</accession>
<evidence type="ECO:0000313" key="1">
    <source>
        <dbReference type="EMBL" id="CAG6788097.1"/>
    </source>
</evidence>
<reference evidence="1" key="1">
    <citation type="submission" date="2021-05" db="EMBL/GenBank/DDBJ databases">
        <authorList>
            <person name="Alioto T."/>
            <person name="Alioto T."/>
            <person name="Gomez Garrido J."/>
        </authorList>
    </citation>
    <scope>NUCLEOTIDE SEQUENCE</scope>
</reference>
<proteinExistence type="predicted"/>
<sequence length="141" mass="16785">MGKWQCKWNAENQKGQWTKRLIKDIEPWVKRNHGDLTYRMTQALTGHGCFGTFLKRIRKVSVDTCKYCPETDTPEHTVFQCVRFDVERRTCCFETECSLTPDNIVQCMLENQQQWNRIARFLERIMLQKEADERTSQTSTQ</sequence>
<evidence type="ECO:0008006" key="2">
    <source>
        <dbReference type="Google" id="ProtNLM"/>
    </source>
</evidence>
<name>A0A8D9FFF7_9HEMI</name>
<dbReference type="EMBL" id="HBUF01657755">
    <property type="protein sequence ID" value="CAG6788097.1"/>
    <property type="molecule type" value="Transcribed_RNA"/>
</dbReference>
<organism evidence="1">
    <name type="scientific">Cacopsylla melanoneura</name>
    <dbReference type="NCBI Taxonomy" id="428564"/>
    <lineage>
        <taxon>Eukaryota</taxon>
        <taxon>Metazoa</taxon>
        <taxon>Ecdysozoa</taxon>
        <taxon>Arthropoda</taxon>
        <taxon>Hexapoda</taxon>
        <taxon>Insecta</taxon>
        <taxon>Pterygota</taxon>
        <taxon>Neoptera</taxon>
        <taxon>Paraneoptera</taxon>
        <taxon>Hemiptera</taxon>
        <taxon>Sternorrhyncha</taxon>
        <taxon>Psylloidea</taxon>
        <taxon>Psyllidae</taxon>
        <taxon>Psyllinae</taxon>
        <taxon>Cacopsylla</taxon>
    </lineage>
</organism>
<dbReference type="AlphaFoldDB" id="A0A8D9FFF7"/>
<dbReference type="EMBL" id="HBUF01127478">
    <property type="protein sequence ID" value="CAG6643510.1"/>
    <property type="molecule type" value="Transcribed_RNA"/>
</dbReference>
<protein>
    <recommendedName>
        <fullName evidence="2">Reverse transcriptase</fullName>
    </recommendedName>
</protein>